<name>X1GX95_9ZZZZ</name>
<dbReference type="AlphaFoldDB" id="X1GX95"/>
<evidence type="ECO:0000313" key="1">
    <source>
        <dbReference type="EMBL" id="GAH46254.1"/>
    </source>
</evidence>
<gene>
    <name evidence="1" type="ORF">S03H2_12256</name>
</gene>
<reference evidence="1" key="1">
    <citation type="journal article" date="2014" name="Front. Microbiol.">
        <title>High frequency of phylogenetically diverse reductive dehalogenase-homologous genes in deep subseafloor sedimentary metagenomes.</title>
        <authorList>
            <person name="Kawai M."/>
            <person name="Futagami T."/>
            <person name="Toyoda A."/>
            <person name="Takaki Y."/>
            <person name="Nishi S."/>
            <person name="Hori S."/>
            <person name="Arai W."/>
            <person name="Tsubouchi T."/>
            <person name="Morono Y."/>
            <person name="Uchiyama I."/>
            <person name="Ito T."/>
            <person name="Fujiyama A."/>
            <person name="Inagaki F."/>
            <person name="Takami H."/>
        </authorList>
    </citation>
    <scope>NUCLEOTIDE SEQUENCE</scope>
    <source>
        <strain evidence="1">Expedition CK06-06</strain>
    </source>
</reference>
<sequence>MFTLVAYQEAKPTTTVPIAIAAVPDQHVRTDGAVIYMADINEIIGVYAGGHLELNDAYLASPSLRRLANYAIGPIALQALPLVLDSFMMHPESPLPLEKNEGLEAIITADATVGAVFTTVGVLLADGPVMPISGEIFHVRATCPALTGAALAWQNRELTFDDTLPVGRYQIVGAKCFGPTVILFRFVPIGEAHRPGGLGSNLLGIKTIDLQRNGGLGVWCEFDQITPPSVDFLKGIAAGTDALALHIDLIKIS</sequence>
<comment type="caution">
    <text evidence="1">The sequence shown here is derived from an EMBL/GenBank/DDBJ whole genome shotgun (WGS) entry which is preliminary data.</text>
</comment>
<organism evidence="1">
    <name type="scientific">marine sediment metagenome</name>
    <dbReference type="NCBI Taxonomy" id="412755"/>
    <lineage>
        <taxon>unclassified sequences</taxon>
        <taxon>metagenomes</taxon>
        <taxon>ecological metagenomes</taxon>
    </lineage>
</organism>
<protein>
    <submittedName>
        <fullName evidence="1">Uncharacterized protein</fullName>
    </submittedName>
</protein>
<dbReference type="EMBL" id="BARU01006239">
    <property type="protein sequence ID" value="GAH46254.1"/>
    <property type="molecule type" value="Genomic_DNA"/>
</dbReference>
<proteinExistence type="predicted"/>
<accession>X1GX95</accession>